<dbReference type="Gene3D" id="6.10.140.1310">
    <property type="match status" value="1"/>
</dbReference>
<dbReference type="EMBL" id="LR798192">
    <property type="protein sequence ID" value="CAB5079607.1"/>
    <property type="molecule type" value="Genomic_DNA"/>
</dbReference>
<accession>A0A6J7VKX9</accession>
<name>A0A6J7VKX9_9CAUD</name>
<sequence>MNITEAIYKLYPNVVRTVGDIAYDADGNEVAYDLQAVTAQAQKDACKAQAKALLSLTDWAVLPDVGLKNSADFVTYRGILRGLVIQPQSEFNFPTEPTAVWE</sequence>
<gene>
    <name evidence="1" type="ORF">UFOVP146_33</name>
</gene>
<evidence type="ECO:0000313" key="1">
    <source>
        <dbReference type="EMBL" id="CAB5079607.1"/>
    </source>
</evidence>
<organism evidence="1">
    <name type="scientific">uncultured Caudovirales phage</name>
    <dbReference type="NCBI Taxonomy" id="2100421"/>
    <lineage>
        <taxon>Viruses</taxon>
        <taxon>Duplodnaviria</taxon>
        <taxon>Heunggongvirae</taxon>
        <taxon>Uroviricota</taxon>
        <taxon>Caudoviricetes</taxon>
        <taxon>Peduoviridae</taxon>
        <taxon>Maltschvirus</taxon>
        <taxon>Maltschvirus maltsch</taxon>
    </lineage>
</organism>
<proteinExistence type="predicted"/>
<protein>
    <submittedName>
        <fullName evidence="1">Uncharacterized protein</fullName>
    </submittedName>
</protein>
<reference evidence="1" key="1">
    <citation type="submission" date="2020-05" db="EMBL/GenBank/DDBJ databases">
        <authorList>
            <person name="Chiriac C."/>
            <person name="Salcher M."/>
            <person name="Ghai R."/>
            <person name="Kavagutti S V."/>
        </authorList>
    </citation>
    <scope>NUCLEOTIDE SEQUENCE</scope>
</reference>